<evidence type="ECO:0000256" key="5">
    <source>
        <dbReference type="ARBA" id="ARBA00022676"/>
    </source>
</evidence>
<dbReference type="PANTHER" id="PTHR30160:SF19">
    <property type="entry name" value="LIPOPOLYSACCHARIDE HEPTOSYLTRANSFERASE 1"/>
    <property type="match status" value="1"/>
</dbReference>
<dbReference type="CDD" id="cd03789">
    <property type="entry name" value="GT9_LPS_heptosyltransferase"/>
    <property type="match status" value="1"/>
</dbReference>
<comment type="caution">
    <text evidence="14">The sequence shown here is derived from an EMBL/GenBank/DDBJ whole genome shotgun (WGS) entry which is preliminary data.</text>
</comment>
<evidence type="ECO:0000256" key="11">
    <source>
        <dbReference type="ARBA" id="ARBA00044190"/>
    </source>
</evidence>
<evidence type="ECO:0000256" key="1">
    <source>
        <dbReference type="ARBA" id="ARBA00004515"/>
    </source>
</evidence>
<dbReference type="InterPro" id="IPR011908">
    <property type="entry name" value="LipoPS_heptosylTferase-I"/>
</dbReference>
<dbReference type="GO" id="GO:0005886">
    <property type="term" value="C:plasma membrane"/>
    <property type="evidence" value="ECO:0007669"/>
    <property type="project" value="UniProtKB-SubCell"/>
</dbReference>
<evidence type="ECO:0000256" key="4">
    <source>
        <dbReference type="ARBA" id="ARBA00022519"/>
    </source>
</evidence>
<evidence type="ECO:0000256" key="3">
    <source>
        <dbReference type="ARBA" id="ARBA00022475"/>
    </source>
</evidence>
<keyword evidence="3" id="KW-1003">Cell membrane</keyword>
<gene>
    <name evidence="14" type="primary">waaC</name>
    <name evidence="14" type="ORF">EVA68_00010</name>
</gene>
<evidence type="ECO:0000256" key="12">
    <source>
        <dbReference type="ARBA" id="ARBA00044330"/>
    </source>
</evidence>
<evidence type="ECO:0000256" key="2">
    <source>
        <dbReference type="ARBA" id="ARBA00004713"/>
    </source>
</evidence>
<evidence type="ECO:0000256" key="10">
    <source>
        <dbReference type="ARBA" id="ARBA00044041"/>
    </source>
</evidence>
<comment type="pathway">
    <text evidence="2">Bacterial outer membrane biogenesis; LPS core biosynthesis.</text>
</comment>
<name>A0A520S5H5_9GAMM</name>
<dbReference type="GO" id="GO:0009244">
    <property type="term" value="P:lipopolysaccharide core region biosynthetic process"/>
    <property type="evidence" value="ECO:0007669"/>
    <property type="project" value="InterPro"/>
</dbReference>
<dbReference type="SUPFAM" id="SSF53756">
    <property type="entry name" value="UDP-Glycosyltransferase/glycogen phosphorylase"/>
    <property type="match status" value="1"/>
</dbReference>
<evidence type="ECO:0000256" key="7">
    <source>
        <dbReference type="ARBA" id="ARBA00022985"/>
    </source>
</evidence>
<dbReference type="Gene3D" id="3.40.50.2000">
    <property type="entry name" value="Glycogen Phosphorylase B"/>
    <property type="match status" value="2"/>
</dbReference>
<keyword evidence="7" id="KW-0448">Lipopolysaccharide biosynthesis</keyword>
<dbReference type="InterPro" id="IPR002201">
    <property type="entry name" value="Glyco_trans_9"/>
</dbReference>
<keyword evidence="8" id="KW-0472">Membrane</keyword>
<reference evidence="14 15" key="1">
    <citation type="submission" date="2019-02" db="EMBL/GenBank/DDBJ databases">
        <title>Prokaryotic population dynamics and viral predation in marine succession experiment using metagenomics: the confinement effect.</title>
        <authorList>
            <person name="Haro-Moreno J.M."/>
            <person name="Rodriguez-Valera F."/>
            <person name="Lopez-Perez M."/>
        </authorList>
    </citation>
    <scope>NUCLEOTIDE SEQUENCE [LARGE SCALE GENOMIC DNA]</scope>
    <source>
        <strain evidence="14">MED-G157</strain>
    </source>
</reference>
<comment type="subcellular location">
    <subcellularLocation>
        <location evidence="1">Cell inner membrane</location>
        <topology evidence="1">Peripheral membrane protein</topology>
        <orientation evidence="1">Cytoplasmic side</orientation>
    </subcellularLocation>
</comment>
<evidence type="ECO:0000256" key="8">
    <source>
        <dbReference type="ARBA" id="ARBA00023136"/>
    </source>
</evidence>
<dbReference type="InterPro" id="IPR051199">
    <property type="entry name" value="LPS_LOS_Heptosyltrfase"/>
</dbReference>
<dbReference type="PANTHER" id="PTHR30160">
    <property type="entry name" value="TETRAACYLDISACCHARIDE 4'-KINASE-RELATED"/>
    <property type="match status" value="1"/>
</dbReference>
<organism evidence="14 15">
    <name type="scientific">OM182 bacterium</name>
    <dbReference type="NCBI Taxonomy" id="2510334"/>
    <lineage>
        <taxon>Bacteria</taxon>
        <taxon>Pseudomonadati</taxon>
        <taxon>Pseudomonadota</taxon>
        <taxon>Gammaproteobacteria</taxon>
        <taxon>OMG group</taxon>
        <taxon>OM182 clade</taxon>
    </lineage>
</organism>
<dbReference type="Proteomes" id="UP000316199">
    <property type="component" value="Unassembled WGS sequence"/>
</dbReference>
<protein>
    <recommendedName>
        <fullName evidence="11">Lipopolysaccharide heptosyltransferase 1</fullName>
        <ecNumber evidence="10">2.4.99.23</ecNumber>
    </recommendedName>
    <alternativeName>
        <fullName evidence="12">ADP-heptose:lipopolysaccharide heptosyltransferase I</fullName>
    </alternativeName>
</protein>
<comment type="similarity">
    <text evidence="9">Belongs to the glycosyltransferase 9 family.</text>
</comment>
<evidence type="ECO:0000256" key="9">
    <source>
        <dbReference type="ARBA" id="ARBA00043995"/>
    </source>
</evidence>
<dbReference type="EC" id="2.4.99.23" evidence="10"/>
<sequence>MKILIVKLSSLGDVVHTLPLVTDIQRYHEGALIHWVVEDEFSDIPTIHKGISKIIKVAFRRWRRTWFYAHTWRELWEFLRLLRSERYDLIIDAQGLVKSALVASIAKGPTGGFGFYSSREFVSSFLYQRRINVNKGIHAIDRLRTLGAKLLHYRFSSGADFGLFCSDQVSTKSIMLLHGTTWASKFLPEENWIRLSQLAENDGFQVLIPSGNDSDFERACRIASKGADLLPRLSLNALAKRIAGCAGIITVDTGLGHLAQALGVPTVALFGPTDPNLTGISGKYQLTLASSNLPCIPCLKRDCKFSNDDCKLYPPCFAITPEETWKTLQKQIDIKSQA</sequence>
<dbReference type="NCBIfam" id="TIGR02193">
    <property type="entry name" value="heptsyl_trn_I"/>
    <property type="match status" value="1"/>
</dbReference>
<keyword evidence="5" id="KW-0328">Glycosyltransferase</keyword>
<dbReference type="AlphaFoldDB" id="A0A520S5H5"/>
<evidence type="ECO:0000313" key="14">
    <source>
        <dbReference type="EMBL" id="RZO77649.1"/>
    </source>
</evidence>
<comment type="catalytic activity">
    <reaction evidence="13">
        <text>an alpha-Kdo-(2-&gt;4)-alpha-Kdo-(2-&gt;6)-lipid A + ADP-L-glycero-beta-D-manno-heptose = an L-alpha-D-Hep-(1-&gt;5)-[alpha-Kdo-(2-&gt;4)]-alpha-Kdo-(2-&gt;6)-lipid A + ADP + H(+)</text>
        <dbReference type="Rhea" id="RHEA:74067"/>
        <dbReference type="ChEBI" id="CHEBI:15378"/>
        <dbReference type="ChEBI" id="CHEBI:61506"/>
        <dbReference type="ChEBI" id="CHEBI:176431"/>
        <dbReference type="ChEBI" id="CHEBI:193068"/>
        <dbReference type="ChEBI" id="CHEBI:456216"/>
        <dbReference type="EC" id="2.4.99.23"/>
    </reaction>
</comment>
<proteinExistence type="inferred from homology"/>
<evidence type="ECO:0000256" key="6">
    <source>
        <dbReference type="ARBA" id="ARBA00022679"/>
    </source>
</evidence>
<keyword evidence="4" id="KW-0997">Cell inner membrane</keyword>
<accession>A0A520S5H5</accession>
<dbReference type="GO" id="GO:0005829">
    <property type="term" value="C:cytosol"/>
    <property type="evidence" value="ECO:0007669"/>
    <property type="project" value="TreeGrafter"/>
</dbReference>
<evidence type="ECO:0000256" key="13">
    <source>
        <dbReference type="ARBA" id="ARBA00049201"/>
    </source>
</evidence>
<keyword evidence="6 14" id="KW-0808">Transferase</keyword>
<dbReference type="Pfam" id="PF01075">
    <property type="entry name" value="Glyco_transf_9"/>
    <property type="match status" value="1"/>
</dbReference>
<dbReference type="GO" id="GO:0008713">
    <property type="term" value="F:ADP-heptose-lipopolysaccharide heptosyltransferase activity"/>
    <property type="evidence" value="ECO:0007669"/>
    <property type="project" value="TreeGrafter"/>
</dbReference>
<evidence type="ECO:0000313" key="15">
    <source>
        <dbReference type="Proteomes" id="UP000316199"/>
    </source>
</evidence>
<dbReference type="EMBL" id="SHAG01000001">
    <property type="protein sequence ID" value="RZO77649.1"/>
    <property type="molecule type" value="Genomic_DNA"/>
</dbReference>